<reference evidence="9 10" key="1">
    <citation type="submission" date="2023-11" db="EMBL/GenBank/DDBJ databases">
        <title>Halocaridina rubra genome assembly.</title>
        <authorList>
            <person name="Smith C."/>
        </authorList>
    </citation>
    <scope>NUCLEOTIDE SEQUENCE [LARGE SCALE GENOMIC DNA]</scope>
    <source>
        <strain evidence="9">EP-1</strain>
        <tissue evidence="9">Whole</tissue>
    </source>
</reference>
<dbReference type="GO" id="GO:0005524">
    <property type="term" value="F:ATP binding"/>
    <property type="evidence" value="ECO:0007669"/>
    <property type="project" value="UniProtKB-KW"/>
</dbReference>
<accession>A0AAN8WG17</accession>
<name>A0AAN8WG17_HALRR</name>
<organism evidence="9 10">
    <name type="scientific">Halocaridina rubra</name>
    <name type="common">Hawaiian red shrimp</name>
    <dbReference type="NCBI Taxonomy" id="373956"/>
    <lineage>
        <taxon>Eukaryota</taxon>
        <taxon>Metazoa</taxon>
        <taxon>Ecdysozoa</taxon>
        <taxon>Arthropoda</taxon>
        <taxon>Crustacea</taxon>
        <taxon>Multicrustacea</taxon>
        <taxon>Malacostraca</taxon>
        <taxon>Eumalacostraca</taxon>
        <taxon>Eucarida</taxon>
        <taxon>Decapoda</taxon>
        <taxon>Pleocyemata</taxon>
        <taxon>Caridea</taxon>
        <taxon>Atyoidea</taxon>
        <taxon>Atyidae</taxon>
        <taxon>Halocaridina</taxon>
    </lineage>
</organism>
<feature type="domain" description="AMP-dependent synthetase/ligase" evidence="8">
    <location>
        <begin position="78"/>
        <end position="143"/>
    </location>
</feature>
<dbReference type="Gene3D" id="3.40.50.12780">
    <property type="entry name" value="N-terminal domain of ligase-like"/>
    <property type="match status" value="1"/>
</dbReference>
<feature type="non-terminal residue" evidence="9">
    <location>
        <position position="144"/>
    </location>
</feature>
<dbReference type="PANTHER" id="PTHR43107:SF15">
    <property type="entry name" value="FATTY ACID TRANSPORT PROTEIN 3, ISOFORM A"/>
    <property type="match status" value="1"/>
</dbReference>
<evidence type="ECO:0000313" key="10">
    <source>
        <dbReference type="Proteomes" id="UP001381693"/>
    </source>
</evidence>
<gene>
    <name evidence="9" type="ORF">SK128_012332</name>
</gene>
<comment type="catalytic activity">
    <reaction evidence="5">
        <text>a very long-chain fatty acid + ATP + CoA = a very long-chain fatty acyl-CoA + AMP + diphosphate</text>
        <dbReference type="Rhea" id="RHEA:54536"/>
        <dbReference type="ChEBI" id="CHEBI:30616"/>
        <dbReference type="ChEBI" id="CHEBI:33019"/>
        <dbReference type="ChEBI" id="CHEBI:57287"/>
        <dbReference type="ChEBI" id="CHEBI:58950"/>
        <dbReference type="ChEBI" id="CHEBI:138261"/>
        <dbReference type="ChEBI" id="CHEBI:456215"/>
    </reaction>
    <physiologicalReaction direction="left-to-right" evidence="5">
        <dbReference type="Rhea" id="RHEA:54537"/>
    </physiologicalReaction>
</comment>
<comment type="similarity">
    <text evidence="1">Belongs to the ATP-dependent AMP-binding enzyme family.</text>
</comment>
<dbReference type="AlphaFoldDB" id="A0AAN8WG17"/>
<proteinExistence type="inferred from homology"/>
<evidence type="ECO:0000313" key="9">
    <source>
        <dbReference type="EMBL" id="KAK7057003.1"/>
    </source>
</evidence>
<keyword evidence="10" id="KW-1185">Reference proteome</keyword>
<evidence type="ECO:0000256" key="1">
    <source>
        <dbReference type="ARBA" id="ARBA00006432"/>
    </source>
</evidence>
<comment type="catalytic activity">
    <reaction evidence="7">
        <text>tetracosanoate + ATP + CoA = tetracosanoyl-CoA + AMP + diphosphate</text>
        <dbReference type="Rhea" id="RHEA:33639"/>
        <dbReference type="ChEBI" id="CHEBI:30616"/>
        <dbReference type="ChEBI" id="CHEBI:31014"/>
        <dbReference type="ChEBI" id="CHEBI:33019"/>
        <dbReference type="ChEBI" id="CHEBI:57287"/>
        <dbReference type="ChEBI" id="CHEBI:65052"/>
        <dbReference type="ChEBI" id="CHEBI:456215"/>
    </reaction>
    <physiologicalReaction direction="left-to-right" evidence="7">
        <dbReference type="Rhea" id="RHEA:33640"/>
    </physiologicalReaction>
</comment>
<dbReference type="InterPro" id="IPR000873">
    <property type="entry name" value="AMP-dep_synth/lig_dom"/>
</dbReference>
<dbReference type="GO" id="GO:0044539">
    <property type="term" value="P:long-chain fatty acid import into cell"/>
    <property type="evidence" value="ECO:0007669"/>
    <property type="project" value="TreeGrafter"/>
</dbReference>
<evidence type="ECO:0000256" key="3">
    <source>
        <dbReference type="ARBA" id="ARBA00022741"/>
    </source>
</evidence>
<keyword evidence="3" id="KW-0547">Nucleotide-binding</keyword>
<dbReference type="GO" id="GO:0005789">
    <property type="term" value="C:endoplasmic reticulum membrane"/>
    <property type="evidence" value="ECO:0007669"/>
    <property type="project" value="TreeGrafter"/>
</dbReference>
<dbReference type="Pfam" id="PF00501">
    <property type="entry name" value="AMP-binding"/>
    <property type="match status" value="1"/>
</dbReference>
<dbReference type="InterPro" id="IPR042099">
    <property type="entry name" value="ANL_N_sf"/>
</dbReference>
<evidence type="ECO:0000256" key="5">
    <source>
        <dbReference type="ARBA" id="ARBA00036527"/>
    </source>
</evidence>
<keyword evidence="4" id="KW-0067">ATP-binding</keyword>
<dbReference type="Proteomes" id="UP001381693">
    <property type="component" value="Unassembled WGS sequence"/>
</dbReference>
<dbReference type="GO" id="GO:0005886">
    <property type="term" value="C:plasma membrane"/>
    <property type="evidence" value="ECO:0007669"/>
    <property type="project" value="TreeGrafter"/>
</dbReference>
<dbReference type="GO" id="GO:0004467">
    <property type="term" value="F:long-chain fatty acid-CoA ligase activity"/>
    <property type="evidence" value="ECO:0007669"/>
    <property type="project" value="TreeGrafter"/>
</dbReference>
<protein>
    <recommendedName>
        <fullName evidence="6">Long-chain-fatty-acid--CoA ligase</fullName>
    </recommendedName>
</protein>
<dbReference type="GO" id="GO:0005324">
    <property type="term" value="F:long-chain fatty acid transmembrane transporter activity"/>
    <property type="evidence" value="ECO:0007669"/>
    <property type="project" value="TreeGrafter"/>
</dbReference>
<dbReference type="SUPFAM" id="SSF56801">
    <property type="entry name" value="Acetyl-CoA synthetase-like"/>
    <property type="match status" value="1"/>
</dbReference>
<comment type="caution">
    <text evidence="9">The sequence shown here is derived from an EMBL/GenBank/DDBJ whole genome shotgun (WGS) entry which is preliminary data.</text>
</comment>
<dbReference type="EMBL" id="JAXCGZ010021189">
    <property type="protein sequence ID" value="KAK7057003.1"/>
    <property type="molecule type" value="Genomic_DNA"/>
</dbReference>
<keyword evidence="2" id="KW-0436">Ligase</keyword>
<evidence type="ECO:0000256" key="7">
    <source>
        <dbReference type="ARBA" id="ARBA00048666"/>
    </source>
</evidence>
<evidence type="ECO:0000256" key="4">
    <source>
        <dbReference type="ARBA" id="ARBA00022840"/>
    </source>
</evidence>
<dbReference type="PANTHER" id="PTHR43107">
    <property type="entry name" value="LONG-CHAIN FATTY ACID TRANSPORT PROTEIN"/>
    <property type="match status" value="1"/>
</dbReference>
<evidence type="ECO:0000256" key="6">
    <source>
        <dbReference type="ARBA" id="ARBA00041297"/>
    </source>
</evidence>
<evidence type="ECO:0000256" key="2">
    <source>
        <dbReference type="ARBA" id="ARBA00022598"/>
    </source>
</evidence>
<sequence>MKSVSCDPIVTEGDYEEYSEPKQSPPNGVCLSLLEWLRIWFIRLGTFPRDLRGLSRYLTLKYRIYRAQKNNQSVPKLFQQIVQKDPQKIAFYFEDETWTFKQVDELSNKVGNYFASQGVKHGDAIALFMENCVEYICIWLGLCK</sequence>
<evidence type="ECO:0000259" key="8">
    <source>
        <dbReference type="Pfam" id="PF00501"/>
    </source>
</evidence>